<keyword evidence="6" id="KW-1185">Reference proteome</keyword>
<evidence type="ECO:0000259" key="4">
    <source>
        <dbReference type="Pfam" id="PF00135"/>
    </source>
</evidence>
<dbReference type="InterPro" id="IPR002018">
    <property type="entry name" value="CarbesteraseB"/>
</dbReference>
<dbReference type="InterPro" id="IPR050654">
    <property type="entry name" value="AChE-related_enzymes"/>
</dbReference>
<dbReference type="WBParaSite" id="ASIM_0001908401-mRNA-1">
    <property type="protein sequence ID" value="ASIM_0001908401-mRNA-1"/>
    <property type="gene ID" value="ASIM_0001908401"/>
</dbReference>
<dbReference type="EMBL" id="UYRR01035574">
    <property type="protein sequence ID" value="VDK64954.1"/>
    <property type="molecule type" value="Genomic_DNA"/>
</dbReference>
<dbReference type="PANTHER" id="PTHR43918">
    <property type="entry name" value="ACETYLCHOLINESTERASE"/>
    <property type="match status" value="1"/>
</dbReference>
<evidence type="ECO:0000256" key="2">
    <source>
        <dbReference type="ARBA" id="ARBA00022487"/>
    </source>
</evidence>
<evidence type="ECO:0000256" key="1">
    <source>
        <dbReference type="ARBA" id="ARBA00005964"/>
    </source>
</evidence>
<name>A0A0M3KDN1_ANISI</name>
<proteinExistence type="inferred from homology"/>
<organism evidence="7">
    <name type="scientific">Anisakis simplex</name>
    <name type="common">Herring worm</name>
    <dbReference type="NCBI Taxonomy" id="6269"/>
    <lineage>
        <taxon>Eukaryota</taxon>
        <taxon>Metazoa</taxon>
        <taxon>Ecdysozoa</taxon>
        <taxon>Nematoda</taxon>
        <taxon>Chromadorea</taxon>
        <taxon>Rhabditida</taxon>
        <taxon>Spirurina</taxon>
        <taxon>Ascaridomorpha</taxon>
        <taxon>Ascaridoidea</taxon>
        <taxon>Anisakidae</taxon>
        <taxon>Anisakis</taxon>
        <taxon>Anisakis simplex complex</taxon>
    </lineage>
</organism>
<dbReference type="SUPFAM" id="SSF53474">
    <property type="entry name" value="alpha/beta-Hydrolases"/>
    <property type="match status" value="1"/>
</dbReference>
<dbReference type="Proteomes" id="UP000267096">
    <property type="component" value="Unassembled WGS sequence"/>
</dbReference>
<dbReference type="GO" id="GO:0003990">
    <property type="term" value="F:acetylcholinesterase activity"/>
    <property type="evidence" value="ECO:0007669"/>
    <property type="project" value="TreeGrafter"/>
</dbReference>
<evidence type="ECO:0000313" key="7">
    <source>
        <dbReference type="WBParaSite" id="ASIM_0001908401-mRNA-1"/>
    </source>
</evidence>
<reference evidence="5 6" key="2">
    <citation type="submission" date="2018-11" db="EMBL/GenBank/DDBJ databases">
        <authorList>
            <consortium name="Pathogen Informatics"/>
        </authorList>
    </citation>
    <scope>NUCLEOTIDE SEQUENCE [LARGE SCALE GENOMIC DNA]</scope>
</reference>
<protein>
    <submittedName>
        <fullName evidence="7">COesterase domain-containing protein</fullName>
    </submittedName>
</protein>
<feature type="domain" description="Carboxylesterase type B" evidence="4">
    <location>
        <begin position="54"/>
        <end position="158"/>
    </location>
</feature>
<dbReference type="GO" id="GO:0005886">
    <property type="term" value="C:plasma membrane"/>
    <property type="evidence" value="ECO:0007669"/>
    <property type="project" value="TreeGrafter"/>
</dbReference>
<dbReference type="InterPro" id="IPR029058">
    <property type="entry name" value="AB_hydrolase_fold"/>
</dbReference>
<gene>
    <name evidence="5" type="ORF">ASIM_LOCUS18479</name>
</gene>
<dbReference type="Gene3D" id="3.40.50.1820">
    <property type="entry name" value="alpha/beta hydrolase"/>
    <property type="match status" value="1"/>
</dbReference>
<dbReference type="PANTHER" id="PTHR43918:SF15">
    <property type="entry name" value="CARBOXYLIC ESTER HYDROLASE"/>
    <property type="match status" value="1"/>
</dbReference>
<evidence type="ECO:0000256" key="3">
    <source>
        <dbReference type="ARBA" id="ARBA00022801"/>
    </source>
</evidence>
<dbReference type="Pfam" id="PF00135">
    <property type="entry name" value="COesterase"/>
    <property type="match status" value="1"/>
</dbReference>
<sequence>MAAGLTTVDHYSKHSLEQFFDVYGSYFGPVKEFVLDFLLAIYQPHDITDNDHIAWLQTKSNIFTGAGFTSFIATEANWYLENNNSNVYMYEFEYVSAVGRIFKVPGWNPVPHTAELPFIWMQEPIWRKAIDSLEVVPGDYEMADFFGKMWTLFAKTGFKWYRCLSIFFKSFLLSY</sequence>
<dbReference type="GO" id="GO:0005615">
    <property type="term" value="C:extracellular space"/>
    <property type="evidence" value="ECO:0007669"/>
    <property type="project" value="TreeGrafter"/>
</dbReference>
<keyword evidence="3" id="KW-0378">Hydrolase</keyword>
<dbReference type="GO" id="GO:0019695">
    <property type="term" value="P:choline metabolic process"/>
    <property type="evidence" value="ECO:0007669"/>
    <property type="project" value="TreeGrafter"/>
</dbReference>
<keyword evidence="2" id="KW-0719">Serine esterase</keyword>
<evidence type="ECO:0000313" key="5">
    <source>
        <dbReference type="EMBL" id="VDK64954.1"/>
    </source>
</evidence>
<dbReference type="GO" id="GO:0006581">
    <property type="term" value="P:acetylcholine catabolic process"/>
    <property type="evidence" value="ECO:0007669"/>
    <property type="project" value="TreeGrafter"/>
</dbReference>
<dbReference type="AlphaFoldDB" id="A0A0M3KDN1"/>
<comment type="similarity">
    <text evidence="1">Belongs to the type-B carboxylesterase/lipase family.</text>
</comment>
<accession>A0A0M3KDN1</accession>
<reference evidence="7" key="1">
    <citation type="submission" date="2017-02" db="UniProtKB">
        <authorList>
            <consortium name="WormBaseParasite"/>
        </authorList>
    </citation>
    <scope>IDENTIFICATION</scope>
</reference>
<evidence type="ECO:0000313" key="6">
    <source>
        <dbReference type="Proteomes" id="UP000267096"/>
    </source>
</evidence>